<evidence type="ECO:0000256" key="1">
    <source>
        <dbReference type="ARBA" id="ARBA00005495"/>
    </source>
</evidence>
<dbReference type="OrthoDB" id="2993351at2759"/>
<evidence type="ECO:0000256" key="3">
    <source>
        <dbReference type="ARBA" id="ARBA00022833"/>
    </source>
</evidence>
<evidence type="ECO:0000259" key="4">
    <source>
        <dbReference type="PROSITE" id="PS51891"/>
    </source>
</evidence>
<sequence>MAESGSPSKPVATSEIEERHFPDGLPKIPFEGGCHCGAVTFKLLHEPLTIFEHEGTSYHVPISCCDCSICHKKGLLTIYPLRSDIEWKGWDELKNYRYAAKDRDHKFCGNCGSSVCIDFLDKWKFAGDVIGLNVRLIHGVDLQQLNLRYRHGRTDKPEWNDKYPV</sequence>
<organism evidence="5 6">
    <name type="scientific">Cytospora leucostoma</name>
    <dbReference type="NCBI Taxonomy" id="1230097"/>
    <lineage>
        <taxon>Eukaryota</taxon>
        <taxon>Fungi</taxon>
        <taxon>Dikarya</taxon>
        <taxon>Ascomycota</taxon>
        <taxon>Pezizomycotina</taxon>
        <taxon>Sordariomycetes</taxon>
        <taxon>Sordariomycetidae</taxon>
        <taxon>Diaporthales</taxon>
        <taxon>Cytosporaceae</taxon>
        <taxon>Cytospora</taxon>
    </lineage>
</organism>
<dbReference type="PROSITE" id="PS51891">
    <property type="entry name" value="CENP_V_GFA"/>
    <property type="match status" value="1"/>
</dbReference>
<evidence type="ECO:0000256" key="2">
    <source>
        <dbReference type="ARBA" id="ARBA00022723"/>
    </source>
</evidence>
<dbReference type="InterPro" id="IPR011057">
    <property type="entry name" value="Mss4-like_sf"/>
</dbReference>
<gene>
    <name evidence="5" type="ORF">VPNG_05001</name>
</gene>
<evidence type="ECO:0000313" key="6">
    <source>
        <dbReference type="Proteomes" id="UP000285146"/>
    </source>
</evidence>
<proteinExistence type="inferred from homology"/>
<name>A0A423X7Z0_9PEZI</name>
<dbReference type="EMBL" id="LKEB01000025">
    <property type="protein sequence ID" value="ROW11894.1"/>
    <property type="molecule type" value="Genomic_DNA"/>
</dbReference>
<dbReference type="GO" id="GO:0046872">
    <property type="term" value="F:metal ion binding"/>
    <property type="evidence" value="ECO:0007669"/>
    <property type="project" value="UniProtKB-KW"/>
</dbReference>
<dbReference type="GO" id="GO:0016846">
    <property type="term" value="F:carbon-sulfur lyase activity"/>
    <property type="evidence" value="ECO:0007669"/>
    <property type="project" value="InterPro"/>
</dbReference>
<keyword evidence="2" id="KW-0479">Metal-binding</keyword>
<evidence type="ECO:0000313" key="5">
    <source>
        <dbReference type="EMBL" id="ROW11894.1"/>
    </source>
</evidence>
<dbReference type="Gene3D" id="2.170.150.70">
    <property type="match status" value="1"/>
</dbReference>
<comment type="similarity">
    <text evidence="1">Belongs to the Gfa family.</text>
</comment>
<reference evidence="5 6" key="1">
    <citation type="submission" date="2015-09" db="EMBL/GenBank/DDBJ databases">
        <title>Host preference determinants of Valsa canker pathogens revealed by comparative genomics.</title>
        <authorList>
            <person name="Yin Z."/>
            <person name="Huang L."/>
        </authorList>
    </citation>
    <scope>NUCLEOTIDE SEQUENCE [LARGE SCALE GENOMIC DNA]</scope>
    <source>
        <strain evidence="5 6">SXYLt</strain>
    </source>
</reference>
<dbReference type="SUPFAM" id="SSF51316">
    <property type="entry name" value="Mss4-like"/>
    <property type="match status" value="1"/>
</dbReference>
<dbReference type="InterPro" id="IPR006913">
    <property type="entry name" value="CENP-V/GFA"/>
</dbReference>
<dbReference type="AlphaFoldDB" id="A0A423X7Z0"/>
<dbReference type="Proteomes" id="UP000285146">
    <property type="component" value="Unassembled WGS sequence"/>
</dbReference>
<protein>
    <recommendedName>
        <fullName evidence="4">CENP-V/GFA domain-containing protein</fullName>
    </recommendedName>
</protein>
<comment type="caution">
    <text evidence="5">The sequence shown here is derived from an EMBL/GenBank/DDBJ whole genome shotgun (WGS) entry which is preliminary data.</text>
</comment>
<keyword evidence="3" id="KW-0862">Zinc</keyword>
<feature type="domain" description="CENP-V/GFA" evidence="4">
    <location>
        <begin position="30"/>
        <end position="160"/>
    </location>
</feature>
<dbReference type="InParanoid" id="A0A423X7Z0"/>
<dbReference type="Pfam" id="PF04828">
    <property type="entry name" value="GFA"/>
    <property type="match status" value="1"/>
</dbReference>
<dbReference type="InterPro" id="IPR052355">
    <property type="entry name" value="CENP-V-like"/>
</dbReference>
<dbReference type="PANTHER" id="PTHR28620">
    <property type="entry name" value="CENTROMERE PROTEIN V"/>
    <property type="match status" value="1"/>
</dbReference>
<dbReference type="PANTHER" id="PTHR28620:SF1">
    <property type="entry name" value="CENP-V_GFA DOMAIN-CONTAINING PROTEIN"/>
    <property type="match status" value="1"/>
</dbReference>
<accession>A0A423X7Z0</accession>
<keyword evidence="6" id="KW-1185">Reference proteome</keyword>